<dbReference type="RefSeq" id="WP_125408144.1">
    <property type="nucleotide sequence ID" value="NZ_JBEHHI010000001.1"/>
</dbReference>
<dbReference type="InterPro" id="IPR000889">
    <property type="entry name" value="Glutathione_peroxidase"/>
</dbReference>
<comment type="caution">
    <text evidence="7">The sequence shown here is derived from an EMBL/GenBank/DDBJ whole genome shotgun (WGS) entry which is preliminary data.</text>
</comment>
<organism evidence="7 8">
    <name type="scientific">Rhodovulum iodosum</name>
    <dbReference type="NCBI Taxonomy" id="68291"/>
    <lineage>
        <taxon>Bacteria</taxon>
        <taxon>Pseudomonadati</taxon>
        <taxon>Pseudomonadota</taxon>
        <taxon>Alphaproteobacteria</taxon>
        <taxon>Rhodobacterales</taxon>
        <taxon>Paracoccaceae</taxon>
        <taxon>Rhodovulum</taxon>
    </lineage>
</organism>
<dbReference type="InterPro" id="IPR036249">
    <property type="entry name" value="Thioredoxin-like_sf"/>
</dbReference>
<dbReference type="SUPFAM" id="SSF52833">
    <property type="entry name" value="Thioredoxin-like"/>
    <property type="match status" value="1"/>
</dbReference>
<evidence type="ECO:0000259" key="6">
    <source>
        <dbReference type="PROSITE" id="PS51352"/>
    </source>
</evidence>
<keyword evidence="2 4" id="KW-0575">Peroxidase</keyword>
<protein>
    <recommendedName>
        <fullName evidence="4">Glutathione peroxidase</fullName>
    </recommendedName>
</protein>
<name>A0ABV3XPU8_9RHOB</name>
<dbReference type="Pfam" id="PF00255">
    <property type="entry name" value="GSHPx"/>
    <property type="match status" value="1"/>
</dbReference>
<proteinExistence type="inferred from homology"/>
<dbReference type="Gene3D" id="3.40.30.10">
    <property type="entry name" value="Glutaredoxin"/>
    <property type="match status" value="1"/>
</dbReference>
<dbReference type="PANTHER" id="PTHR11592:SF78">
    <property type="entry name" value="GLUTATHIONE PEROXIDASE"/>
    <property type="match status" value="1"/>
</dbReference>
<evidence type="ECO:0000256" key="1">
    <source>
        <dbReference type="ARBA" id="ARBA00006926"/>
    </source>
</evidence>
<dbReference type="InterPro" id="IPR029759">
    <property type="entry name" value="GPX_AS"/>
</dbReference>
<keyword evidence="3 4" id="KW-0560">Oxidoreductase</keyword>
<dbReference type="PROSITE" id="PS51352">
    <property type="entry name" value="THIOREDOXIN_2"/>
    <property type="match status" value="1"/>
</dbReference>
<keyword evidence="8" id="KW-1185">Reference proteome</keyword>
<dbReference type="CDD" id="cd00340">
    <property type="entry name" value="GSH_Peroxidase"/>
    <property type="match status" value="1"/>
</dbReference>
<keyword evidence="5" id="KW-0732">Signal</keyword>
<evidence type="ECO:0000313" key="8">
    <source>
        <dbReference type="Proteomes" id="UP001560019"/>
    </source>
</evidence>
<evidence type="ECO:0000256" key="2">
    <source>
        <dbReference type="ARBA" id="ARBA00022559"/>
    </source>
</evidence>
<dbReference type="PROSITE" id="PS00460">
    <property type="entry name" value="GLUTATHIONE_PEROXID_1"/>
    <property type="match status" value="1"/>
</dbReference>
<sequence length="173" mass="19271">MRLFAALMIVIATALPSSARESFSFASIDGGEISLDDYAGRPVLVVNTASRCGFTPQYDDLQTLHERYGPKGLLVLAVPSDDFRQELSSEQEVKDFCDTNFGLTLPMTEITHVKGKGAHPFYRWLAKSKRWEPGWNFNKVLLDGDGEVVVTYGSFLKPTAPKLTRKIEQLLAQ</sequence>
<feature type="domain" description="Thioredoxin" evidence="6">
    <location>
        <begin position="14"/>
        <end position="172"/>
    </location>
</feature>
<dbReference type="InterPro" id="IPR013766">
    <property type="entry name" value="Thioredoxin_domain"/>
</dbReference>
<evidence type="ECO:0000256" key="3">
    <source>
        <dbReference type="ARBA" id="ARBA00023002"/>
    </source>
</evidence>
<accession>A0ABV3XPU8</accession>
<dbReference type="EMBL" id="JBEHHI010000001">
    <property type="protein sequence ID" value="MEX5727118.1"/>
    <property type="molecule type" value="Genomic_DNA"/>
</dbReference>
<evidence type="ECO:0000313" key="7">
    <source>
        <dbReference type="EMBL" id="MEX5727118.1"/>
    </source>
</evidence>
<dbReference type="Proteomes" id="UP001560019">
    <property type="component" value="Unassembled WGS sequence"/>
</dbReference>
<feature type="signal peptide" evidence="5">
    <location>
        <begin position="1"/>
        <end position="19"/>
    </location>
</feature>
<evidence type="ECO:0000256" key="5">
    <source>
        <dbReference type="SAM" id="SignalP"/>
    </source>
</evidence>
<dbReference type="PANTHER" id="PTHR11592">
    <property type="entry name" value="GLUTATHIONE PEROXIDASE"/>
    <property type="match status" value="1"/>
</dbReference>
<dbReference type="PRINTS" id="PR01011">
    <property type="entry name" value="GLUTPROXDASE"/>
</dbReference>
<feature type="chain" id="PRO_5046161508" description="Glutathione peroxidase" evidence="5">
    <location>
        <begin position="20"/>
        <end position="173"/>
    </location>
</feature>
<dbReference type="PROSITE" id="PS51355">
    <property type="entry name" value="GLUTATHIONE_PEROXID_3"/>
    <property type="match status" value="1"/>
</dbReference>
<dbReference type="PIRSF" id="PIRSF000303">
    <property type="entry name" value="Glutathion_perox"/>
    <property type="match status" value="1"/>
</dbReference>
<reference evidence="7 8" key="1">
    <citation type="submission" date="2024-06" db="EMBL/GenBank/DDBJ databases">
        <title>Genome of Rhodovulum iodosum, a marine photoferrotroph.</title>
        <authorList>
            <person name="Bianchini G."/>
            <person name="Nikeleit V."/>
            <person name="Kappler A."/>
            <person name="Bryce C."/>
            <person name="Sanchez-Baracaldo P."/>
        </authorList>
    </citation>
    <scope>NUCLEOTIDE SEQUENCE [LARGE SCALE GENOMIC DNA]</scope>
    <source>
        <strain evidence="7 8">UT/N1</strain>
    </source>
</reference>
<gene>
    <name evidence="7" type="ORF">Ga0609869_000471</name>
</gene>
<dbReference type="GO" id="GO:0004601">
    <property type="term" value="F:peroxidase activity"/>
    <property type="evidence" value="ECO:0007669"/>
    <property type="project" value="UniProtKB-KW"/>
</dbReference>
<evidence type="ECO:0000256" key="4">
    <source>
        <dbReference type="RuleBase" id="RU000499"/>
    </source>
</evidence>
<comment type="similarity">
    <text evidence="1 4">Belongs to the glutathione peroxidase family.</text>
</comment>